<dbReference type="EMBL" id="JABXXO010000011">
    <property type="protein sequence ID" value="KAF7763575.1"/>
    <property type="molecule type" value="Genomic_DNA"/>
</dbReference>
<feature type="compositionally biased region" description="Basic and acidic residues" evidence="1">
    <location>
        <begin position="1005"/>
        <end position="1023"/>
    </location>
</feature>
<feature type="compositionally biased region" description="Polar residues" evidence="1">
    <location>
        <begin position="555"/>
        <end position="564"/>
    </location>
</feature>
<feature type="compositionally biased region" description="Low complexity" evidence="1">
    <location>
        <begin position="727"/>
        <end position="788"/>
    </location>
</feature>
<feature type="region of interest" description="Disordered" evidence="1">
    <location>
        <begin position="1005"/>
        <end position="1037"/>
    </location>
</feature>
<accession>A0A8H7EY75</accession>
<feature type="compositionally biased region" description="Low complexity" evidence="1">
    <location>
        <begin position="620"/>
        <end position="658"/>
    </location>
</feature>
<name>A0A8H7EY75_AGABI</name>
<evidence type="ECO:0000256" key="1">
    <source>
        <dbReference type="SAM" id="MobiDB-lite"/>
    </source>
</evidence>
<feature type="compositionally biased region" description="Low complexity" evidence="1">
    <location>
        <begin position="545"/>
        <end position="554"/>
    </location>
</feature>
<dbReference type="AlphaFoldDB" id="A0A8H7EY75"/>
<feature type="region of interest" description="Disordered" evidence="1">
    <location>
        <begin position="853"/>
        <end position="945"/>
    </location>
</feature>
<sequence length="1176" mass="128350">MFPSAHHPPYATRLGLLRDREQAWSDLRWKARHTLRLPPTGSVYEFVGGIYGNGREDDNRVTDSISFLELPTASCDPTRALRTWTHATNDVTIIDFTMDPSQDLLVLVAVAPLDSKFIYNLHLRTISTNEPHPRAPLPILYCLDRHPSNPPQHELFAAVRVQVSGHLVGLLIKEAPDPIGAHLQIWNWENDPHYPCSMSSSHGIDDFTFLSRSAFLTVLPSGKFVVYCFPDPLVSPAHPSSPSSSCEPVEKYIYEFPELTNGYLYWYISMSCNPAPGYVPYQGDRAMNPFPEYAAPLAPENADGTKTNRLFNDAKRQQLYYPLPDERIHACCIYIFNPHHHHPVNLTGINNNNTANGNPTNANNAAFTAAGGTTQNAPANAGFLTDDELDEENQQVHSFVFFMNLKNLLDPPDEWLHWQDKQETTTMTASMVKSLLAGLPNIDGTVGMSLESSLNALNRRQEEKELHDAKDGKLNALVGGSGVEKGKKKKKKNGGSLSSLSVEIPIGGTSARAVARSKSLLSTMMATTTTSGSSSLTYPPFPTFSSPTTSVSSTNGSKRNSFSRVTDGEGDISRASSLEEVEDMIMAISESPSSLTNKSSIGPLHFGSLSRDDTTNMTFPSDGATPSSTSTSTSASDININPTTTTNSTSTSTSTSTSPNKTRSASTPPMYTSHNHDYYDYASSSSWRNNSSYHHQQYQDVNFPGGFSPSSSFSALATSVSTQPLSLSLTSSQSQNRSLTGTPTPTPVNQQQQQQSSNSTATSTTTSASTSTNTTSTSGTSTLPSSSAEKVKKKGICIPWDVWGPSSTRWFEERLSTDWQHAIYGLRTVESVSVREGMVKAKVEERNGGVGYQEEKSVVDKDKGKGKEEEVIGKGKGKMKESEVEKEEDVWRRDDDRAKIEDVKTPADLLENAAGPSSSSSSTSYSSKVSSSSSSTRTTNLDGEAGINMTNGGGHMAMASLSASSSTSVNGLPVQLRPRRFLRVRDFNPYSLRQAEAGLVKDKMRMGGDGEREMGKGKGKQREMYSSFSPSPPISPTTMKMKMPLPPSLSHHSYSYPFPIHLNINSNLSYPSIRNATSSNSSNSRTAITNSTSASVLNGAGVKKDLVWGKRRVVREPSITPVKGVFKKDVVSWLPYTEVVSEETFEVTDVMMDDCRLLLLKRGQMGKLESVEVLMM</sequence>
<feature type="compositionally biased region" description="Polar residues" evidence="1">
    <location>
        <begin position="659"/>
        <end position="673"/>
    </location>
</feature>
<feature type="region of interest" description="Disordered" evidence="1">
    <location>
        <begin position="727"/>
        <end position="790"/>
    </location>
</feature>
<feature type="compositionally biased region" description="Basic and acidic residues" evidence="1">
    <location>
        <begin position="853"/>
        <end position="905"/>
    </location>
</feature>
<reference evidence="2 3" key="1">
    <citation type="journal article" name="Sci. Rep.">
        <title>Telomere-to-telomere assembled and centromere annotated genomes of the two main subspecies of the button mushroom Agaricus bisporus reveal especially polymorphic chromosome ends.</title>
        <authorList>
            <person name="Sonnenberg A.S.M."/>
            <person name="Sedaghat-Telgerd N."/>
            <person name="Lavrijssen B."/>
            <person name="Ohm R.A."/>
            <person name="Hendrickx P.M."/>
            <person name="Scholtmeijer K."/>
            <person name="Baars J.J.P."/>
            <person name="van Peer A."/>
        </authorList>
    </citation>
    <scope>NUCLEOTIDE SEQUENCE [LARGE SCALE GENOMIC DNA]</scope>
    <source>
        <strain evidence="2 3">H119_p4</strain>
    </source>
</reference>
<feature type="compositionally biased region" description="Low complexity" evidence="1">
    <location>
        <begin position="917"/>
        <end position="939"/>
    </location>
</feature>
<gene>
    <name evidence="2" type="ORF">Agabi119p4_8112</name>
</gene>
<feature type="compositionally biased region" description="Basic and acidic residues" evidence="1">
    <location>
        <begin position="461"/>
        <end position="473"/>
    </location>
</feature>
<organism evidence="2 3">
    <name type="scientific">Agaricus bisporus var. burnettii</name>
    <dbReference type="NCBI Taxonomy" id="192524"/>
    <lineage>
        <taxon>Eukaryota</taxon>
        <taxon>Fungi</taxon>
        <taxon>Dikarya</taxon>
        <taxon>Basidiomycota</taxon>
        <taxon>Agaricomycotina</taxon>
        <taxon>Agaricomycetes</taxon>
        <taxon>Agaricomycetidae</taxon>
        <taxon>Agaricales</taxon>
        <taxon>Agaricineae</taxon>
        <taxon>Agaricaceae</taxon>
        <taxon>Agaricus</taxon>
    </lineage>
</organism>
<proteinExistence type="predicted"/>
<comment type="caution">
    <text evidence="2">The sequence shown here is derived from an EMBL/GenBank/DDBJ whole genome shotgun (WGS) entry which is preliminary data.</text>
</comment>
<evidence type="ECO:0000313" key="2">
    <source>
        <dbReference type="EMBL" id="KAF7763575.1"/>
    </source>
</evidence>
<dbReference type="Proteomes" id="UP000629468">
    <property type="component" value="Unassembled WGS sequence"/>
</dbReference>
<feature type="region of interest" description="Disordered" evidence="1">
    <location>
        <begin position="545"/>
        <end position="576"/>
    </location>
</feature>
<feature type="region of interest" description="Disordered" evidence="1">
    <location>
        <begin position="461"/>
        <end position="502"/>
    </location>
</feature>
<evidence type="ECO:0000313" key="3">
    <source>
        <dbReference type="Proteomes" id="UP000629468"/>
    </source>
</evidence>
<feature type="region of interest" description="Disordered" evidence="1">
    <location>
        <begin position="606"/>
        <end position="673"/>
    </location>
</feature>
<protein>
    <submittedName>
        <fullName evidence="2">Uncharacterized protein</fullName>
    </submittedName>
</protein>